<keyword evidence="8" id="KW-1185">Reference proteome</keyword>
<feature type="domain" description="D-isomer specific 2-hydroxyacid dehydrogenase NAD-binding" evidence="6">
    <location>
        <begin position="106"/>
        <end position="278"/>
    </location>
</feature>
<comment type="caution">
    <text evidence="7">The sequence shown here is derived from an EMBL/GenBank/DDBJ whole genome shotgun (WGS) entry which is preliminary data.</text>
</comment>
<sequence length="313" mass="33255">MSSSLVLADKVPPALAEKLANDYQLCFYTQSSPEEIQAISEQTEIIVASGESTVNAEMISRFPNLKLIAVFGVGYDGIDVATAISKNIQVTNTPDILTDDVADLGFALLLNASRRINAAQRFIEQGHWASGSFPLASKVTGKRLGIVGYGRIGQAIAKRARGFSMSVACFSRHPVSEQDVKWYGDLTELAHQSDILVVCVSANPETRGLINKQVLTALGPQGILINISRGSVVDEVALVDAITHGDIGGAGLDVFAAEPSVPEALLNRPEVVLTPHIASGTHETRADMAKLVTDNITAFLNGQPLLTPVTPKA</sequence>
<dbReference type="PANTHER" id="PTHR10996">
    <property type="entry name" value="2-HYDROXYACID DEHYDROGENASE-RELATED"/>
    <property type="match status" value="1"/>
</dbReference>
<keyword evidence="3" id="KW-0520">NAD</keyword>
<dbReference type="Proteomes" id="UP000029577">
    <property type="component" value="Unassembled WGS sequence"/>
</dbReference>
<evidence type="ECO:0000256" key="2">
    <source>
        <dbReference type="ARBA" id="ARBA00023002"/>
    </source>
</evidence>
<dbReference type="InterPro" id="IPR006140">
    <property type="entry name" value="D-isomer_DH_NAD-bd"/>
</dbReference>
<comment type="similarity">
    <text evidence="4">Belongs to the D-isomer specific 2-hydroxyacid dehydrogenase family.</text>
</comment>
<dbReference type="GO" id="GO:0030267">
    <property type="term" value="F:glyoxylate reductase (NADPH) activity"/>
    <property type="evidence" value="ECO:0007669"/>
    <property type="project" value="TreeGrafter"/>
</dbReference>
<evidence type="ECO:0000256" key="1">
    <source>
        <dbReference type="ARBA" id="ARBA00022857"/>
    </source>
</evidence>
<organism evidence="7 8">
    <name type="scientific">Tatumella morbirosei</name>
    <dbReference type="NCBI Taxonomy" id="642227"/>
    <lineage>
        <taxon>Bacteria</taxon>
        <taxon>Pseudomonadati</taxon>
        <taxon>Pseudomonadota</taxon>
        <taxon>Gammaproteobacteria</taxon>
        <taxon>Enterobacterales</taxon>
        <taxon>Erwiniaceae</taxon>
        <taxon>Tatumella</taxon>
    </lineage>
</organism>
<dbReference type="GO" id="GO:0051287">
    <property type="term" value="F:NAD binding"/>
    <property type="evidence" value="ECO:0007669"/>
    <property type="project" value="InterPro"/>
</dbReference>
<dbReference type="SUPFAM" id="SSF52283">
    <property type="entry name" value="Formate/glycerate dehydrogenase catalytic domain-like"/>
    <property type="match status" value="1"/>
</dbReference>
<dbReference type="Pfam" id="PF02826">
    <property type="entry name" value="2-Hacid_dh_C"/>
    <property type="match status" value="1"/>
</dbReference>
<evidence type="ECO:0000256" key="3">
    <source>
        <dbReference type="ARBA" id="ARBA00023027"/>
    </source>
</evidence>
<dbReference type="InterPro" id="IPR006139">
    <property type="entry name" value="D-isomer_2_OHA_DH_cat_dom"/>
</dbReference>
<dbReference type="Gene3D" id="3.40.50.720">
    <property type="entry name" value="NAD(P)-binding Rossmann-like Domain"/>
    <property type="match status" value="2"/>
</dbReference>
<dbReference type="STRING" id="642227.HA49_16725"/>
<dbReference type="GO" id="GO:0016618">
    <property type="term" value="F:hydroxypyruvate reductase [NAD(P)H] activity"/>
    <property type="evidence" value="ECO:0007669"/>
    <property type="project" value="TreeGrafter"/>
</dbReference>
<proteinExistence type="inferred from homology"/>
<reference evidence="7" key="1">
    <citation type="submission" date="2014-12" db="EMBL/GenBank/DDBJ databases">
        <title>The draft genome of the Tatumella morbirosei type strain, LMG23360T isolated from pineapple rot.</title>
        <authorList>
            <person name="Smits T.H."/>
            <person name="Palmer M."/>
            <person name="Venter S.N."/>
            <person name="Duffy B."/>
            <person name="Steenkamp E.T."/>
            <person name="Chan W.Y."/>
            <person name="Coutinho T.A."/>
            <person name="Coetzee M.P."/>
            <person name="De Maayer P."/>
        </authorList>
    </citation>
    <scope>NUCLEOTIDE SEQUENCE [LARGE SCALE GENOMIC DNA]</scope>
    <source>
        <strain evidence="7">LMG 23360</strain>
    </source>
</reference>
<dbReference type="InterPro" id="IPR050223">
    <property type="entry name" value="D-isomer_2-hydroxyacid_DH"/>
</dbReference>
<keyword evidence="1" id="KW-0521">NADP</keyword>
<dbReference type="EMBL" id="JPKR02000003">
    <property type="protein sequence ID" value="KGD72376.1"/>
    <property type="molecule type" value="Genomic_DNA"/>
</dbReference>
<dbReference type="RefSeq" id="WP_038021929.1">
    <property type="nucleotide sequence ID" value="NZ_JPKR02000003.1"/>
</dbReference>
<evidence type="ECO:0000256" key="4">
    <source>
        <dbReference type="RuleBase" id="RU003719"/>
    </source>
</evidence>
<dbReference type="InterPro" id="IPR036291">
    <property type="entry name" value="NAD(P)-bd_dom_sf"/>
</dbReference>
<dbReference type="CDD" id="cd12156">
    <property type="entry name" value="HPPR"/>
    <property type="match status" value="1"/>
</dbReference>
<evidence type="ECO:0000259" key="6">
    <source>
        <dbReference type="Pfam" id="PF02826"/>
    </source>
</evidence>
<dbReference type="SUPFAM" id="SSF51735">
    <property type="entry name" value="NAD(P)-binding Rossmann-fold domains"/>
    <property type="match status" value="1"/>
</dbReference>
<accession>A0A095T625</accession>
<evidence type="ECO:0000313" key="7">
    <source>
        <dbReference type="EMBL" id="KGD72376.1"/>
    </source>
</evidence>
<dbReference type="eggNOG" id="COG1052">
    <property type="taxonomic scope" value="Bacteria"/>
</dbReference>
<name>A0A095T625_9GAMM</name>
<evidence type="ECO:0000259" key="5">
    <source>
        <dbReference type="Pfam" id="PF00389"/>
    </source>
</evidence>
<dbReference type="AlphaFoldDB" id="A0A095T625"/>
<dbReference type="GO" id="GO:0005829">
    <property type="term" value="C:cytosol"/>
    <property type="evidence" value="ECO:0007669"/>
    <property type="project" value="TreeGrafter"/>
</dbReference>
<dbReference type="OrthoDB" id="9805416at2"/>
<keyword evidence="2 4" id="KW-0560">Oxidoreductase</keyword>
<dbReference type="FunFam" id="3.40.50.720:FF:000213">
    <property type="entry name" value="Putative 2-hydroxyacid dehydrogenase"/>
    <property type="match status" value="1"/>
</dbReference>
<dbReference type="PANTHER" id="PTHR10996:SF178">
    <property type="entry name" value="2-HYDROXYACID DEHYDROGENASE YGL185C-RELATED"/>
    <property type="match status" value="1"/>
</dbReference>
<evidence type="ECO:0000313" key="8">
    <source>
        <dbReference type="Proteomes" id="UP000029577"/>
    </source>
</evidence>
<dbReference type="Pfam" id="PF00389">
    <property type="entry name" value="2-Hacid_dh"/>
    <property type="match status" value="1"/>
</dbReference>
<feature type="domain" description="D-isomer specific 2-hydroxyacid dehydrogenase catalytic" evidence="5">
    <location>
        <begin position="7"/>
        <end position="309"/>
    </location>
</feature>
<gene>
    <name evidence="7" type="ORF">HA49_16725</name>
</gene>
<protein>
    <submittedName>
        <fullName evidence="7">Hydroxyacid dehydrogenase</fullName>
    </submittedName>
</protein>